<name>A0A7I9V3I9_9ACTN</name>
<keyword evidence="3" id="KW-0378">Hydrolase</keyword>
<accession>A0A7I9V3I9</accession>
<protein>
    <recommendedName>
        <fullName evidence="8">Cutinase family protein</fullName>
    </recommendedName>
</protein>
<dbReference type="SUPFAM" id="SSF53474">
    <property type="entry name" value="alpha/beta-Hydrolases"/>
    <property type="match status" value="1"/>
</dbReference>
<dbReference type="Gene3D" id="3.40.50.1820">
    <property type="entry name" value="alpha/beta hydrolase"/>
    <property type="match status" value="1"/>
</dbReference>
<evidence type="ECO:0000256" key="4">
    <source>
        <dbReference type="ARBA" id="ARBA00023157"/>
    </source>
</evidence>
<evidence type="ECO:0000313" key="7">
    <source>
        <dbReference type="Proteomes" id="UP000444960"/>
    </source>
</evidence>
<evidence type="ECO:0000256" key="5">
    <source>
        <dbReference type="SAM" id="MobiDB-lite"/>
    </source>
</evidence>
<dbReference type="AlphaFoldDB" id="A0A7I9V3I9"/>
<dbReference type="InterPro" id="IPR000675">
    <property type="entry name" value="Cutinase/axe"/>
</dbReference>
<dbReference type="PANTHER" id="PTHR33630">
    <property type="entry name" value="CUTINASE RV1984C-RELATED-RELATED"/>
    <property type="match status" value="1"/>
</dbReference>
<keyword evidence="2" id="KW-0719">Serine esterase</keyword>
<sequence length="630" mass="65628">MKRIVTGIAVCLLVVLIGATGLVGIVLGSASADVLSADIAVSIAERPTATSEKYVLAVSNNTDPRTGPGYGTGATLALYCTAKVYRPAISARVDALAEAYNWPGARDSDPQIRSLEEETSSEVVGGTNYSASVDAGTTGSVQPTKWYRTAEDGGWGGGVWNESSSHVFLVVCRNAWAQSDSTYWQAVTVLSKGATTDPEPTDEGCLNTTYFLGVRGSGEDPQPASADGDDTGPRPGGIVNRLDDEYGKFFYNADRPNKGMGTPVGSMVRDVSKASEGKFIPLGIAYPAVKVSPGSPVYPIEYRSSVDLGSHTVVTVLERLASYCRGKLPNVVLAGYSQGAHVIEDALAEINDSSPSLAALLKKVVLIASPIHRATGPENVGGAPTAGALIRTAKPGRAAFIAAHPGVVTSICRPGDLVCDASFADGLSDPSAFLGVSLTNSLGARIHTSYENSDIPCPVTDLQQFTTVCAANAVSQKLGWPLNRHVVSAPADPDSDRDHQYSTRPGQKVDVMYFLRTGASAGISKLVNVFMYSTPVKVGTVTIGDDGFGVGSITIPANAEPGAHKLVFRRDDGQTFTRSIVVGSSGDSELLLTLDGSEPDAEPFPIDPVTPVDPVDPDDGNGSLGGLFGS</sequence>
<keyword evidence="4" id="KW-1015">Disulfide bond</keyword>
<dbReference type="GO" id="GO:0052689">
    <property type="term" value="F:carboxylic ester hydrolase activity"/>
    <property type="evidence" value="ECO:0007669"/>
    <property type="project" value="UniProtKB-KW"/>
</dbReference>
<evidence type="ECO:0000256" key="2">
    <source>
        <dbReference type="ARBA" id="ARBA00022487"/>
    </source>
</evidence>
<feature type="compositionally biased region" description="Polar residues" evidence="5">
    <location>
        <begin position="127"/>
        <end position="137"/>
    </location>
</feature>
<feature type="region of interest" description="Disordered" evidence="5">
    <location>
        <begin position="216"/>
        <end position="236"/>
    </location>
</feature>
<dbReference type="SMART" id="SM01110">
    <property type="entry name" value="Cutinase"/>
    <property type="match status" value="1"/>
</dbReference>
<evidence type="ECO:0008006" key="8">
    <source>
        <dbReference type="Google" id="ProtNLM"/>
    </source>
</evidence>
<gene>
    <name evidence="6" type="ORF">nbrc107696_04320</name>
</gene>
<dbReference type="Proteomes" id="UP000444960">
    <property type="component" value="Unassembled WGS sequence"/>
</dbReference>
<feature type="region of interest" description="Disordered" evidence="5">
    <location>
        <begin position="118"/>
        <end position="137"/>
    </location>
</feature>
<evidence type="ECO:0000256" key="1">
    <source>
        <dbReference type="ARBA" id="ARBA00007534"/>
    </source>
</evidence>
<dbReference type="Pfam" id="PF01083">
    <property type="entry name" value="Cutinase"/>
    <property type="match status" value="1"/>
</dbReference>
<proteinExistence type="inferred from homology"/>
<comment type="similarity">
    <text evidence="1">Belongs to the cutinase family.</text>
</comment>
<dbReference type="EMBL" id="BJOV01000002">
    <property type="protein sequence ID" value="GED99985.1"/>
    <property type="molecule type" value="Genomic_DNA"/>
</dbReference>
<organism evidence="6 7">
    <name type="scientific">Gordonia spumicola</name>
    <dbReference type="NCBI Taxonomy" id="589161"/>
    <lineage>
        <taxon>Bacteria</taxon>
        <taxon>Bacillati</taxon>
        <taxon>Actinomycetota</taxon>
        <taxon>Actinomycetes</taxon>
        <taxon>Mycobacteriales</taxon>
        <taxon>Gordoniaceae</taxon>
        <taxon>Gordonia</taxon>
    </lineage>
</organism>
<reference evidence="7" key="1">
    <citation type="submission" date="2019-06" db="EMBL/GenBank/DDBJ databases">
        <title>Gordonia isolated from sludge of a wastewater treatment plant.</title>
        <authorList>
            <person name="Tamura T."/>
            <person name="Aoyama K."/>
            <person name="Kang Y."/>
            <person name="Saito S."/>
            <person name="Akiyama N."/>
            <person name="Yazawa K."/>
            <person name="Gonoi T."/>
            <person name="Mikami Y."/>
        </authorList>
    </citation>
    <scope>NUCLEOTIDE SEQUENCE [LARGE SCALE GENOMIC DNA]</scope>
    <source>
        <strain evidence="7">NBRC 107696</strain>
    </source>
</reference>
<keyword evidence="7" id="KW-1185">Reference proteome</keyword>
<comment type="caution">
    <text evidence="6">The sequence shown here is derived from an EMBL/GenBank/DDBJ whole genome shotgun (WGS) entry which is preliminary data.</text>
</comment>
<evidence type="ECO:0000256" key="3">
    <source>
        <dbReference type="ARBA" id="ARBA00022801"/>
    </source>
</evidence>
<dbReference type="PANTHER" id="PTHR33630:SF9">
    <property type="entry name" value="CUTINASE 4"/>
    <property type="match status" value="1"/>
</dbReference>
<feature type="region of interest" description="Disordered" evidence="5">
    <location>
        <begin position="595"/>
        <end position="630"/>
    </location>
</feature>
<evidence type="ECO:0000313" key="6">
    <source>
        <dbReference type="EMBL" id="GED99985.1"/>
    </source>
</evidence>
<dbReference type="InterPro" id="IPR029058">
    <property type="entry name" value="AB_hydrolase_fold"/>
</dbReference>